<proteinExistence type="predicted"/>
<dbReference type="RefSeq" id="WP_167071559.1">
    <property type="nucleotide sequence ID" value="NZ_JAAOZC010000001.1"/>
</dbReference>
<name>A0ABX0TN33_9SPHN</name>
<sequence length="235" mass="26050">MPNKEELQKHVDDILGIAWDVRDGTTVPSTETVTLKNGAVKINAAFLYADLASTSQLARVCPWETTAKIIRAYLDTSVRIIKSYSGEIRSFDGDRVMGVFIGDAKNSRATKAAREIFYTVEYILGPKAIEKFNSIKNNNIKLKNCVGIDYGDARAVRAGIRNSNDLIWIGKAPSLAAKLSDIRNYANCVYISKASYDAINESAKYENNKNIWTAQKLPFAGISETVYSTNYTKTP</sequence>
<comment type="caution">
    <text evidence="1">The sequence shown here is derived from an EMBL/GenBank/DDBJ whole genome shotgun (WGS) entry which is preliminary data.</text>
</comment>
<evidence type="ECO:0000313" key="1">
    <source>
        <dbReference type="EMBL" id="NIJ06846.1"/>
    </source>
</evidence>
<reference evidence="1 2" key="1">
    <citation type="submission" date="2020-03" db="EMBL/GenBank/DDBJ databases">
        <title>Genomic Encyclopedia of Type Strains, Phase III (KMG-III): the genomes of soil and plant-associated and newly described type strains.</title>
        <authorList>
            <person name="Whitman W."/>
        </authorList>
    </citation>
    <scope>NUCLEOTIDE SEQUENCE [LARGE SCALE GENOMIC DNA]</scope>
    <source>
        <strain evidence="1 2">CECT 8804</strain>
    </source>
</reference>
<keyword evidence="2" id="KW-1185">Reference proteome</keyword>
<organism evidence="1 2">
    <name type="scientific">Sphingomonas vulcanisoli</name>
    <dbReference type="NCBI Taxonomy" id="1658060"/>
    <lineage>
        <taxon>Bacteria</taxon>
        <taxon>Pseudomonadati</taxon>
        <taxon>Pseudomonadota</taxon>
        <taxon>Alphaproteobacteria</taxon>
        <taxon>Sphingomonadales</taxon>
        <taxon>Sphingomonadaceae</taxon>
        <taxon>Sphingomonas</taxon>
    </lineage>
</organism>
<dbReference type="Gene3D" id="3.30.70.1230">
    <property type="entry name" value="Nucleotide cyclase"/>
    <property type="match status" value="1"/>
</dbReference>
<accession>A0ABX0TN33</accession>
<dbReference type="SUPFAM" id="SSF55073">
    <property type="entry name" value="Nucleotide cyclase"/>
    <property type="match status" value="1"/>
</dbReference>
<dbReference type="EMBL" id="JAAOZC010000001">
    <property type="protein sequence ID" value="NIJ06846.1"/>
    <property type="molecule type" value="Genomic_DNA"/>
</dbReference>
<dbReference type="InterPro" id="IPR029787">
    <property type="entry name" value="Nucleotide_cyclase"/>
</dbReference>
<gene>
    <name evidence="1" type="ORF">FHS31_000428</name>
</gene>
<dbReference type="Proteomes" id="UP000727456">
    <property type="component" value="Unassembled WGS sequence"/>
</dbReference>
<protein>
    <submittedName>
        <fullName evidence="1">Class 3 adenylate cyclase</fullName>
    </submittedName>
</protein>
<evidence type="ECO:0000313" key="2">
    <source>
        <dbReference type="Proteomes" id="UP000727456"/>
    </source>
</evidence>